<name>E3QVS8_COLGM</name>
<feature type="compositionally biased region" description="Basic and acidic residues" evidence="1">
    <location>
        <begin position="79"/>
        <end position="105"/>
    </location>
</feature>
<reference evidence="3" key="1">
    <citation type="journal article" date="2012" name="Nat. Genet.">
        <title>Lifestyle transitions in plant pathogenic Colletotrichum fungi deciphered by genome and transcriptome analyses.</title>
        <authorList>
            <person name="O'Connell R.J."/>
            <person name="Thon M.R."/>
            <person name="Hacquard S."/>
            <person name="Amyotte S.G."/>
            <person name="Kleemann J."/>
            <person name="Torres M.F."/>
            <person name="Damm U."/>
            <person name="Buiate E.A."/>
            <person name="Epstein L."/>
            <person name="Alkan N."/>
            <person name="Altmueller J."/>
            <person name="Alvarado-Balderrama L."/>
            <person name="Bauser C.A."/>
            <person name="Becker C."/>
            <person name="Birren B.W."/>
            <person name="Chen Z."/>
            <person name="Choi J."/>
            <person name="Crouch J.A."/>
            <person name="Duvick J.P."/>
            <person name="Farman M.A."/>
            <person name="Gan P."/>
            <person name="Heiman D."/>
            <person name="Henrissat B."/>
            <person name="Howard R.J."/>
            <person name="Kabbage M."/>
            <person name="Koch C."/>
            <person name="Kracher B."/>
            <person name="Kubo Y."/>
            <person name="Law A.D."/>
            <person name="Lebrun M.-H."/>
            <person name="Lee Y.-H."/>
            <person name="Miyara I."/>
            <person name="Moore N."/>
            <person name="Neumann U."/>
            <person name="Nordstroem K."/>
            <person name="Panaccione D.G."/>
            <person name="Panstruga R."/>
            <person name="Place M."/>
            <person name="Proctor R.H."/>
            <person name="Prusky D."/>
            <person name="Rech G."/>
            <person name="Reinhardt R."/>
            <person name="Rollins J.A."/>
            <person name="Rounsley S."/>
            <person name="Schardl C.L."/>
            <person name="Schwartz D.C."/>
            <person name="Shenoy N."/>
            <person name="Shirasu K."/>
            <person name="Sikhakolli U.R."/>
            <person name="Stueber K."/>
            <person name="Sukno S.A."/>
            <person name="Sweigard J.A."/>
            <person name="Takano Y."/>
            <person name="Takahara H."/>
            <person name="Trail F."/>
            <person name="van der Does H.C."/>
            <person name="Voll L.M."/>
            <person name="Will I."/>
            <person name="Young S."/>
            <person name="Zeng Q."/>
            <person name="Zhang J."/>
            <person name="Zhou S."/>
            <person name="Dickman M.B."/>
            <person name="Schulze-Lefert P."/>
            <person name="Ver Loren van Themaat E."/>
            <person name="Ma L.-J."/>
            <person name="Vaillancourt L.J."/>
        </authorList>
    </citation>
    <scope>NUCLEOTIDE SEQUENCE [LARGE SCALE GENOMIC DNA]</scope>
    <source>
        <strain evidence="3">M1.001 / M2 / FGSC 10212</strain>
    </source>
</reference>
<evidence type="ECO:0000313" key="3">
    <source>
        <dbReference type="Proteomes" id="UP000008782"/>
    </source>
</evidence>
<dbReference type="VEuPathDB" id="FungiDB:GLRG_10110"/>
<dbReference type="AlphaFoldDB" id="E3QVS8"/>
<sequence length="105" mass="12100">MGGKEKGVWFPVFSSQGKKPFCLFANPPTKQKRTGNAGETPSPSRLLHIRLGSNCHRVTMAWADDPSRETSQHSRQRSGTREEKRRGIGEREKNEREKKMRENKY</sequence>
<feature type="region of interest" description="Disordered" evidence="1">
    <location>
        <begin position="62"/>
        <end position="105"/>
    </location>
</feature>
<organism evidence="3">
    <name type="scientific">Colletotrichum graminicola (strain M1.001 / M2 / FGSC 10212)</name>
    <name type="common">Maize anthracnose fungus</name>
    <name type="synonym">Glomerella graminicola</name>
    <dbReference type="NCBI Taxonomy" id="645133"/>
    <lineage>
        <taxon>Eukaryota</taxon>
        <taxon>Fungi</taxon>
        <taxon>Dikarya</taxon>
        <taxon>Ascomycota</taxon>
        <taxon>Pezizomycotina</taxon>
        <taxon>Sordariomycetes</taxon>
        <taxon>Hypocreomycetidae</taxon>
        <taxon>Glomerellales</taxon>
        <taxon>Glomerellaceae</taxon>
        <taxon>Colletotrichum</taxon>
        <taxon>Colletotrichum graminicola species complex</taxon>
    </lineage>
</organism>
<feature type="region of interest" description="Disordered" evidence="1">
    <location>
        <begin position="24"/>
        <end position="45"/>
    </location>
</feature>
<evidence type="ECO:0000313" key="2">
    <source>
        <dbReference type="EMBL" id="EFQ34966.1"/>
    </source>
</evidence>
<dbReference type="GeneID" id="24415475"/>
<dbReference type="EMBL" id="GG697386">
    <property type="protein sequence ID" value="EFQ34966.1"/>
    <property type="molecule type" value="Genomic_DNA"/>
</dbReference>
<accession>E3QVS8</accession>
<feature type="non-terminal residue" evidence="2">
    <location>
        <position position="1"/>
    </location>
</feature>
<protein>
    <submittedName>
        <fullName evidence="2">Uncharacterized protein</fullName>
    </submittedName>
</protein>
<gene>
    <name evidence="2" type="ORF">GLRG_10110</name>
</gene>
<dbReference type="HOGENOM" id="CLU_2236405_0_0_1"/>
<dbReference type="RefSeq" id="XP_008098986.1">
    <property type="nucleotide sequence ID" value="XM_008100795.1"/>
</dbReference>
<evidence type="ECO:0000256" key="1">
    <source>
        <dbReference type="SAM" id="MobiDB-lite"/>
    </source>
</evidence>
<dbReference type="Proteomes" id="UP000008782">
    <property type="component" value="Unassembled WGS sequence"/>
</dbReference>
<proteinExistence type="predicted"/>
<keyword evidence="3" id="KW-1185">Reference proteome</keyword>